<dbReference type="EMBL" id="MT142729">
    <property type="protein sequence ID" value="QJA87737.1"/>
    <property type="molecule type" value="Genomic_DNA"/>
</dbReference>
<keyword evidence="1" id="KW-0175">Coiled coil</keyword>
<reference evidence="3" key="1">
    <citation type="submission" date="2020-03" db="EMBL/GenBank/DDBJ databases">
        <title>The deep terrestrial virosphere.</title>
        <authorList>
            <person name="Holmfeldt K."/>
            <person name="Nilsson E."/>
            <person name="Simone D."/>
            <person name="Lopez-Fernandez M."/>
            <person name="Wu X."/>
            <person name="de Brujin I."/>
            <person name="Lundin D."/>
            <person name="Andersson A."/>
            <person name="Bertilsson S."/>
            <person name="Dopson M."/>
        </authorList>
    </citation>
    <scope>NUCLEOTIDE SEQUENCE</scope>
    <source>
        <strain evidence="3">MM415A03106</strain>
        <strain evidence="4">MM415B02899</strain>
    </source>
</reference>
<evidence type="ECO:0000313" key="3">
    <source>
        <dbReference type="EMBL" id="QJA71679.1"/>
    </source>
</evidence>
<feature type="region of interest" description="Disordered" evidence="2">
    <location>
        <begin position="291"/>
        <end position="331"/>
    </location>
</feature>
<proteinExistence type="predicted"/>
<evidence type="ECO:0000256" key="2">
    <source>
        <dbReference type="SAM" id="MobiDB-lite"/>
    </source>
</evidence>
<organism evidence="3">
    <name type="scientific">viral metagenome</name>
    <dbReference type="NCBI Taxonomy" id="1070528"/>
    <lineage>
        <taxon>unclassified sequences</taxon>
        <taxon>metagenomes</taxon>
        <taxon>organismal metagenomes</taxon>
    </lineage>
</organism>
<protein>
    <submittedName>
        <fullName evidence="3">Uncharacterized protein</fullName>
    </submittedName>
</protein>
<evidence type="ECO:0000313" key="4">
    <source>
        <dbReference type="EMBL" id="QJA87737.1"/>
    </source>
</evidence>
<dbReference type="AlphaFoldDB" id="A0A6M3JN90"/>
<evidence type="ECO:0000256" key="1">
    <source>
        <dbReference type="SAM" id="Coils"/>
    </source>
</evidence>
<gene>
    <name evidence="3" type="ORF">MM415A03106_0006</name>
    <name evidence="4" type="ORF">MM415B02899_0009</name>
</gene>
<dbReference type="EMBL" id="MT141891">
    <property type="protein sequence ID" value="QJA71679.1"/>
    <property type="molecule type" value="Genomic_DNA"/>
</dbReference>
<name>A0A6M3JN90_9ZZZZ</name>
<sequence>MAKVKTTKIQETETEQVKPPEGLFAAADGVVQIYRVDPPDGYLDQWPAGEATIERIKSAFGGGVYDLAWFPPEGSSVSPRRERHRIAGRPTGREWAEAAGGGTSGGLGPVVGGLMRQVEELRRERTEAERQRVEGLSDEWGKVLEMQREVTGSSMASLVAIINSSNERVIEGMREAGRQSDRVHQSEMERIREHNRAMLEMMKERQTSALAHVDSSDPLSRVEGVLKLVEALKVLSPETSKTTTEVVANAIPAILNGVLGGIERVGDTIVKVRGSGSGRMDPDLIRAALPSWDGEPMAGAGDRGTAGGASVPTDPSAASPGPGGGAGQAAPDWGTVQRAALVSWLQLLDCLEPSEWFGLIQLQIEESSLPPILDAPIRSALSGDFDPLINLLTDVGAGAMLGPLAVEASKLGIKVPRTLLGSAGGAVDAVGSEAGQVDGTQAR</sequence>
<feature type="coiled-coil region" evidence="1">
    <location>
        <begin position="111"/>
        <end position="138"/>
    </location>
</feature>
<accession>A0A6M3JN90</accession>